<dbReference type="EMBL" id="MU001497">
    <property type="protein sequence ID" value="KAF2447032.1"/>
    <property type="molecule type" value="Genomic_DNA"/>
</dbReference>
<comment type="caution">
    <text evidence="2">The sequence shown here is derived from an EMBL/GenBank/DDBJ whole genome shotgun (WGS) entry which is preliminary data.</text>
</comment>
<protein>
    <submittedName>
        <fullName evidence="2">Uncharacterized protein</fullName>
    </submittedName>
</protein>
<sequence>MDQNNDTHRAIIVYGRTRKQCQALRALRRCLKCGKAQHVTHEEVHACRIADYAPFIDVSELSPLPPRSAPNARGGPLVLKEQPEQRGSIRSRSRGNEHAPLDNAISQTARTQAAPRRSPSPVPSDPGDLVPVVTDNVGSPSRAQTGGEDANTTRTIELARDDAFPPLVRWPSPEEQRGRSPTHRPRSEENSPPRLSSSEERRQSNRAYMLLHGHVV</sequence>
<organism evidence="2 3">
    <name type="scientific">Karstenula rhodostoma CBS 690.94</name>
    <dbReference type="NCBI Taxonomy" id="1392251"/>
    <lineage>
        <taxon>Eukaryota</taxon>
        <taxon>Fungi</taxon>
        <taxon>Dikarya</taxon>
        <taxon>Ascomycota</taxon>
        <taxon>Pezizomycotina</taxon>
        <taxon>Dothideomycetes</taxon>
        <taxon>Pleosporomycetidae</taxon>
        <taxon>Pleosporales</taxon>
        <taxon>Massarineae</taxon>
        <taxon>Didymosphaeriaceae</taxon>
        <taxon>Karstenula</taxon>
    </lineage>
</organism>
<keyword evidence="3" id="KW-1185">Reference proteome</keyword>
<evidence type="ECO:0000256" key="1">
    <source>
        <dbReference type="SAM" id="MobiDB-lite"/>
    </source>
</evidence>
<dbReference type="Proteomes" id="UP000799764">
    <property type="component" value="Unassembled WGS sequence"/>
</dbReference>
<reference evidence="2" key="1">
    <citation type="journal article" date="2020" name="Stud. Mycol.">
        <title>101 Dothideomycetes genomes: a test case for predicting lifestyles and emergence of pathogens.</title>
        <authorList>
            <person name="Haridas S."/>
            <person name="Albert R."/>
            <person name="Binder M."/>
            <person name="Bloem J."/>
            <person name="Labutti K."/>
            <person name="Salamov A."/>
            <person name="Andreopoulos B."/>
            <person name="Baker S."/>
            <person name="Barry K."/>
            <person name="Bills G."/>
            <person name="Bluhm B."/>
            <person name="Cannon C."/>
            <person name="Castanera R."/>
            <person name="Culley D."/>
            <person name="Daum C."/>
            <person name="Ezra D."/>
            <person name="Gonzalez J."/>
            <person name="Henrissat B."/>
            <person name="Kuo A."/>
            <person name="Liang C."/>
            <person name="Lipzen A."/>
            <person name="Lutzoni F."/>
            <person name="Magnuson J."/>
            <person name="Mondo S."/>
            <person name="Nolan M."/>
            <person name="Ohm R."/>
            <person name="Pangilinan J."/>
            <person name="Park H.-J."/>
            <person name="Ramirez L."/>
            <person name="Alfaro M."/>
            <person name="Sun H."/>
            <person name="Tritt A."/>
            <person name="Yoshinaga Y."/>
            <person name="Zwiers L.-H."/>
            <person name="Turgeon B."/>
            <person name="Goodwin S."/>
            <person name="Spatafora J."/>
            <person name="Crous P."/>
            <person name="Grigoriev I."/>
        </authorList>
    </citation>
    <scope>NUCLEOTIDE SEQUENCE</scope>
    <source>
        <strain evidence="2">CBS 690.94</strain>
    </source>
</reference>
<feature type="compositionally biased region" description="Polar residues" evidence="1">
    <location>
        <begin position="136"/>
        <end position="155"/>
    </location>
</feature>
<name>A0A9P4PN34_9PLEO</name>
<evidence type="ECO:0000313" key="2">
    <source>
        <dbReference type="EMBL" id="KAF2447032.1"/>
    </source>
</evidence>
<dbReference type="AlphaFoldDB" id="A0A9P4PN34"/>
<proteinExistence type="predicted"/>
<gene>
    <name evidence="2" type="ORF">P171DRAFT_519356</name>
</gene>
<feature type="region of interest" description="Disordered" evidence="1">
    <location>
        <begin position="66"/>
        <end position="216"/>
    </location>
</feature>
<feature type="compositionally biased region" description="Basic and acidic residues" evidence="1">
    <location>
        <begin position="185"/>
        <end position="203"/>
    </location>
</feature>
<accession>A0A9P4PN34</accession>
<evidence type="ECO:0000313" key="3">
    <source>
        <dbReference type="Proteomes" id="UP000799764"/>
    </source>
</evidence>